<name>A0A2Z6N370_TRISU</name>
<organism evidence="5 6">
    <name type="scientific">Trifolium subterraneum</name>
    <name type="common">Subterranean clover</name>
    <dbReference type="NCBI Taxonomy" id="3900"/>
    <lineage>
        <taxon>Eukaryota</taxon>
        <taxon>Viridiplantae</taxon>
        <taxon>Streptophyta</taxon>
        <taxon>Embryophyta</taxon>
        <taxon>Tracheophyta</taxon>
        <taxon>Spermatophyta</taxon>
        <taxon>Magnoliopsida</taxon>
        <taxon>eudicotyledons</taxon>
        <taxon>Gunneridae</taxon>
        <taxon>Pentapetalae</taxon>
        <taxon>rosids</taxon>
        <taxon>fabids</taxon>
        <taxon>Fabales</taxon>
        <taxon>Fabaceae</taxon>
        <taxon>Papilionoideae</taxon>
        <taxon>50 kb inversion clade</taxon>
        <taxon>NPAAA clade</taxon>
        <taxon>Hologalegina</taxon>
        <taxon>IRL clade</taxon>
        <taxon>Trifolieae</taxon>
        <taxon>Trifolium</taxon>
    </lineage>
</organism>
<dbReference type="OrthoDB" id="1743675at2759"/>
<keyword evidence="3" id="KW-0611">Plant defense</keyword>
<gene>
    <name evidence="5" type="ORF">TSUD_119030</name>
</gene>
<feature type="domain" description="Disease resistance N-terminal" evidence="4">
    <location>
        <begin position="27"/>
        <end position="91"/>
    </location>
</feature>
<accession>A0A2Z6N370</accession>
<keyword evidence="1" id="KW-0677">Repeat</keyword>
<dbReference type="Pfam" id="PF18052">
    <property type="entry name" value="Rx_N"/>
    <property type="match status" value="1"/>
</dbReference>
<evidence type="ECO:0000313" key="6">
    <source>
        <dbReference type="Proteomes" id="UP000242715"/>
    </source>
</evidence>
<reference evidence="6" key="1">
    <citation type="journal article" date="2017" name="Front. Plant Sci.">
        <title>Climate Clever Clovers: New Paradigm to Reduce the Environmental Footprint of Ruminants by Breeding Low Methanogenic Forages Utilizing Haplotype Variation.</title>
        <authorList>
            <person name="Kaur P."/>
            <person name="Appels R."/>
            <person name="Bayer P.E."/>
            <person name="Keeble-Gagnere G."/>
            <person name="Wang J."/>
            <person name="Hirakawa H."/>
            <person name="Shirasawa K."/>
            <person name="Vercoe P."/>
            <person name="Stefanova K."/>
            <person name="Durmic Z."/>
            <person name="Nichols P."/>
            <person name="Revell C."/>
            <person name="Isobe S.N."/>
            <person name="Edwards D."/>
            <person name="Erskine W."/>
        </authorList>
    </citation>
    <scope>NUCLEOTIDE SEQUENCE [LARGE SCALE GENOMIC DNA]</scope>
    <source>
        <strain evidence="6">cv. Daliak</strain>
    </source>
</reference>
<dbReference type="Proteomes" id="UP000242715">
    <property type="component" value="Unassembled WGS sequence"/>
</dbReference>
<dbReference type="AlphaFoldDB" id="A0A2Z6N370"/>
<dbReference type="Gene3D" id="1.20.5.4130">
    <property type="match status" value="1"/>
</dbReference>
<evidence type="ECO:0000259" key="4">
    <source>
        <dbReference type="Pfam" id="PF18052"/>
    </source>
</evidence>
<evidence type="ECO:0000313" key="5">
    <source>
        <dbReference type="EMBL" id="GAU39298.1"/>
    </source>
</evidence>
<evidence type="ECO:0000256" key="1">
    <source>
        <dbReference type="ARBA" id="ARBA00022737"/>
    </source>
</evidence>
<evidence type="ECO:0000256" key="3">
    <source>
        <dbReference type="ARBA" id="ARBA00022821"/>
    </source>
</evidence>
<dbReference type="EMBL" id="DF973754">
    <property type="protein sequence ID" value="GAU39298.1"/>
    <property type="molecule type" value="Genomic_DNA"/>
</dbReference>
<dbReference type="GO" id="GO:0000166">
    <property type="term" value="F:nucleotide binding"/>
    <property type="evidence" value="ECO:0007669"/>
    <property type="project" value="UniProtKB-KW"/>
</dbReference>
<keyword evidence="6" id="KW-1185">Reference proteome</keyword>
<keyword evidence="2" id="KW-0547">Nucleotide-binding</keyword>
<sequence length="157" mass="17954">MATMLRETKLSVTVLFKKIFTPQFADNFRGPKLHIEKLNKTLVSLQTLLVYIQEKQIPNLIVGYWLYNLRDAVFEIDNLFDQINTEPLQSSKLEADDDDEYQTLTPPTSPLIAKLQNLIERLECLSSRAHGRFGVSDSNGVSNSSRVWHETATKMPI</sequence>
<dbReference type="GO" id="GO:0006952">
    <property type="term" value="P:defense response"/>
    <property type="evidence" value="ECO:0007669"/>
    <property type="project" value="UniProtKB-KW"/>
</dbReference>
<proteinExistence type="predicted"/>
<protein>
    <recommendedName>
        <fullName evidence="4">Disease resistance N-terminal domain-containing protein</fullName>
    </recommendedName>
</protein>
<evidence type="ECO:0000256" key="2">
    <source>
        <dbReference type="ARBA" id="ARBA00022741"/>
    </source>
</evidence>
<dbReference type="InterPro" id="IPR041118">
    <property type="entry name" value="Rx_N"/>
</dbReference>